<comment type="caution">
    <text evidence="3">The sequence shown here is derived from an EMBL/GenBank/DDBJ whole genome shotgun (WGS) entry which is preliminary data.</text>
</comment>
<sequence length="723" mass="80548">MTSSSQTSSSKPIYFSNLPSVFDEVLERVVVLSNSTDLLQSSSHSPKKRKSEDKQLLSPNLLRSCDFKKVLHLIQTTIDSILFKDQNSIIQVDRAYQNIIDNVKSSNNEIKVNISRQSFIIGNQMNPTNALRPSPRQFNGTNAKHNYQDEFPDLKVNQHKKEKVDARISTTTAEIQYLEAENARLLSQINQLASSKPPTIENFNINSDIDEKINQIKFLKDKNIEIEKALQSQQRNSSIIIQKERQEIDRFLRECEAIQSQVSSLENRIELMSARSLKQNINQVPSINTAVLSKKSLQANIVPPQKKAQKRQRIVFRKPALRPKAVLPSLQPSSDLPVNQDMGLMEEIAKNALLSAGDTMTTVATVTNVATASSSSQSAFDNRSSDDDDVIDNDDSKPLIMHGNFNRKRRKTIGPSPYDIIESSSFDGSIYPHSIDSLDNPEETNEEEAHAAGIVGDDTCFYECPPNTEPSREIRLKPMPPSISQDMPSENISKNGPSIKKNPSLASNLSRTSSSEPQPQKTTFLPGTNSNNSRPNSVSSNSNSNSSNPENNGNSKEPIKICTRSPLTDDLLRLPMPSAHMQNLLIMQTNSSSIANNGDINNENENGEVPILLSKMPIMVRNSAEFFSRNNSEKRNTSPYDGDDDDESNDGEKSINDLNELDRMNNNNNADVVDDRSQKVDNRDVTLNAENPPGFQIKEPNLGIDHLANTDRAPRPKPGINQM</sequence>
<protein>
    <submittedName>
        <fullName evidence="3">Uncharacterized protein</fullName>
    </submittedName>
</protein>
<feature type="compositionally biased region" description="Low complexity" evidence="2">
    <location>
        <begin position="504"/>
        <end position="515"/>
    </location>
</feature>
<organism evidence="3 4">
    <name type="scientific">Tritrichomonas musculus</name>
    <dbReference type="NCBI Taxonomy" id="1915356"/>
    <lineage>
        <taxon>Eukaryota</taxon>
        <taxon>Metamonada</taxon>
        <taxon>Parabasalia</taxon>
        <taxon>Tritrichomonadida</taxon>
        <taxon>Tritrichomonadidae</taxon>
        <taxon>Tritrichomonas</taxon>
    </lineage>
</organism>
<feature type="compositionally biased region" description="Polar residues" evidence="2">
    <location>
        <begin position="482"/>
        <end position="496"/>
    </location>
</feature>
<feature type="region of interest" description="Disordered" evidence="2">
    <location>
        <begin position="629"/>
        <end position="723"/>
    </location>
</feature>
<feature type="coiled-coil region" evidence="1">
    <location>
        <begin position="175"/>
        <end position="275"/>
    </location>
</feature>
<accession>A0ABR2KY13</accession>
<dbReference type="EMBL" id="JAPFFF010000002">
    <property type="protein sequence ID" value="KAK8895743.1"/>
    <property type="molecule type" value="Genomic_DNA"/>
</dbReference>
<feature type="compositionally biased region" description="Basic and acidic residues" evidence="2">
    <location>
        <begin position="673"/>
        <end position="684"/>
    </location>
</feature>
<evidence type="ECO:0000313" key="4">
    <source>
        <dbReference type="Proteomes" id="UP001470230"/>
    </source>
</evidence>
<dbReference type="Proteomes" id="UP001470230">
    <property type="component" value="Unassembled WGS sequence"/>
</dbReference>
<evidence type="ECO:0000256" key="1">
    <source>
        <dbReference type="SAM" id="Coils"/>
    </source>
</evidence>
<feature type="region of interest" description="Disordered" evidence="2">
    <location>
        <begin position="424"/>
        <end position="561"/>
    </location>
</feature>
<keyword evidence="4" id="KW-1185">Reference proteome</keyword>
<feature type="compositionally biased region" description="Low complexity" evidence="2">
    <location>
        <begin position="371"/>
        <end position="382"/>
    </location>
</feature>
<name>A0ABR2KY13_9EUKA</name>
<feature type="compositionally biased region" description="Low complexity" evidence="2">
    <location>
        <begin position="529"/>
        <end position="555"/>
    </location>
</feature>
<feature type="compositionally biased region" description="Basic and acidic residues" evidence="2">
    <location>
        <begin position="650"/>
        <end position="663"/>
    </location>
</feature>
<feature type="region of interest" description="Disordered" evidence="2">
    <location>
        <begin position="371"/>
        <end position="397"/>
    </location>
</feature>
<feature type="compositionally biased region" description="Polar residues" evidence="2">
    <location>
        <begin position="516"/>
        <end position="528"/>
    </location>
</feature>
<evidence type="ECO:0000256" key="2">
    <source>
        <dbReference type="SAM" id="MobiDB-lite"/>
    </source>
</evidence>
<gene>
    <name evidence="3" type="ORF">M9Y10_013627</name>
</gene>
<reference evidence="3 4" key="1">
    <citation type="submission" date="2024-04" db="EMBL/GenBank/DDBJ databases">
        <title>Tritrichomonas musculus Genome.</title>
        <authorList>
            <person name="Alves-Ferreira E."/>
            <person name="Grigg M."/>
            <person name="Lorenzi H."/>
            <person name="Galac M."/>
        </authorList>
    </citation>
    <scope>NUCLEOTIDE SEQUENCE [LARGE SCALE GENOMIC DNA]</scope>
    <source>
        <strain evidence="3 4">EAF2021</strain>
    </source>
</reference>
<keyword evidence="1" id="KW-0175">Coiled coil</keyword>
<evidence type="ECO:0000313" key="3">
    <source>
        <dbReference type="EMBL" id="KAK8895743.1"/>
    </source>
</evidence>
<proteinExistence type="predicted"/>